<dbReference type="PRINTS" id="PR00834">
    <property type="entry name" value="PROTEASES2C"/>
</dbReference>
<keyword evidence="10" id="KW-1185">Reference proteome</keyword>
<dbReference type="RefSeq" id="WP_344932687.1">
    <property type="nucleotide sequence ID" value="NZ_BAABDM010000001.1"/>
</dbReference>
<keyword evidence="5" id="KW-0378">Hydrolase</keyword>
<feature type="domain" description="PDZ" evidence="8">
    <location>
        <begin position="269"/>
        <end position="361"/>
    </location>
</feature>
<feature type="domain" description="PDZ" evidence="8">
    <location>
        <begin position="379"/>
        <end position="459"/>
    </location>
</feature>
<dbReference type="InterPro" id="IPR009003">
    <property type="entry name" value="Peptidase_S1_PA"/>
</dbReference>
<comment type="similarity">
    <text evidence="1">Belongs to the peptidase S1C family.</text>
</comment>
<dbReference type="InterPro" id="IPR001940">
    <property type="entry name" value="Peptidase_S1C"/>
</dbReference>
<dbReference type="EMBL" id="BAABDM010000001">
    <property type="protein sequence ID" value="GAA4088054.1"/>
    <property type="molecule type" value="Genomic_DNA"/>
</dbReference>
<evidence type="ECO:0000256" key="7">
    <source>
        <dbReference type="SAM" id="SignalP"/>
    </source>
</evidence>
<evidence type="ECO:0000313" key="10">
    <source>
        <dbReference type="Proteomes" id="UP001500392"/>
    </source>
</evidence>
<evidence type="ECO:0000256" key="4">
    <source>
        <dbReference type="ARBA" id="ARBA00022737"/>
    </source>
</evidence>
<accession>A0ABP7WH69</accession>
<feature type="chain" id="PRO_5046021390" evidence="7">
    <location>
        <begin position="34"/>
        <end position="468"/>
    </location>
</feature>
<dbReference type="Gene3D" id="2.40.10.120">
    <property type="match status" value="1"/>
</dbReference>
<evidence type="ECO:0000259" key="8">
    <source>
        <dbReference type="PROSITE" id="PS50106"/>
    </source>
</evidence>
<evidence type="ECO:0000256" key="1">
    <source>
        <dbReference type="ARBA" id="ARBA00010541"/>
    </source>
</evidence>
<proteinExistence type="inferred from homology"/>
<dbReference type="SUPFAM" id="SSF50156">
    <property type="entry name" value="PDZ domain-like"/>
    <property type="match status" value="2"/>
</dbReference>
<evidence type="ECO:0000256" key="3">
    <source>
        <dbReference type="ARBA" id="ARBA00022729"/>
    </source>
</evidence>
<comment type="caution">
    <text evidence="9">The sequence shown here is derived from an EMBL/GenBank/DDBJ whole genome shotgun (WGS) entry which is preliminary data.</text>
</comment>
<feature type="signal peptide" evidence="7">
    <location>
        <begin position="1"/>
        <end position="33"/>
    </location>
</feature>
<sequence length="468" mass="49755">MNSLKYRAYQPLSMVLKCVMLSFFLGLAQNSFALFPQQDADGRTLPSLAPMLKTVNPAVVNISTYTTRSVQQNPLLNDPFFRRFFNVPDQQMRPQQQRRTQSAGSGVIIDAKAGTVLTNHHVINGADEITVALEDGRSYTATLIGSDPDVDIAVLKIDAKDLHSVKLANSENLEVGDYVVAIGNPFGLGQTVTTGIVSALGRTGLGIEGYENFIQTDASINPGNSGGALVNLHGELVGVNTAILAPAGGNVGIGFAIPINMAKVSIDQILEHGEVKRGQLGVVIQDLSPELADAFKLPKHQRGAVIAEVQDKSAAADADIKPGDLVVAIDGKDVHSSAQLRNAVGLRRVGDKVAVTVVRDGKTKVLHARLREASTLKTAVNLPDNDVSDLLKGLVLRDSSDGRGVLVAEVKQNAEASSNLQAGDVIVSANQRRVRDVKELSEVLAASNGGLLLRVLRGQMALWVVLQP</sequence>
<dbReference type="Pfam" id="PF13180">
    <property type="entry name" value="PDZ_2"/>
    <property type="match status" value="2"/>
</dbReference>
<dbReference type="SMART" id="SM00228">
    <property type="entry name" value="PDZ"/>
    <property type="match status" value="2"/>
</dbReference>
<keyword evidence="4" id="KW-0677">Repeat</keyword>
<dbReference type="InterPro" id="IPR001478">
    <property type="entry name" value="PDZ"/>
</dbReference>
<dbReference type="PANTHER" id="PTHR22939">
    <property type="entry name" value="SERINE PROTEASE FAMILY S1C HTRA-RELATED"/>
    <property type="match status" value="1"/>
</dbReference>
<dbReference type="SUPFAM" id="SSF50494">
    <property type="entry name" value="Trypsin-like serine proteases"/>
    <property type="match status" value="1"/>
</dbReference>
<dbReference type="Proteomes" id="UP001500392">
    <property type="component" value="Unassembled WGS sequence"/>
</dbReference>
<dbReference type="InterPro" id="IPR011782">
    <property type="entry name" value="Pept_S1C_Do"/>
</dbReference>
<keyword evidence="2" id="KW-0645">Protease</keyword>
<organism evidence="9 10">
    <name type="scientific">Zhongshania borealis</name>
    <dbReference type="NCBI Taxonomy" id="889488"/>
    <lineage>
        <taxon>Bacteria</taxon>
        <taxon>Pseudomonadati</taxon>
        <taxon>Pseudomonadota</taxon>
        <taxon>Gammaproteobacteria</taxon>
        <taxon>Cellvibrionales</taxon>
        <taxon>Spongiibacteraceae</taxon>
        <taxon>Zhongshania</taxon>
    </lineage>
</organism>
<gene>
    <name evidence="9" type="ORF">GCM10022414_08590</name>
</gene>
<evidence type="ECO:0000256" key="5">
    <source>
        <dbReference type="ARBA" id="ARBA00022801"/>
    </source>
</evidence>
<keyword evidence="6" id="KW-0720">Serine protease</keyword>
<protein>
    <submittedName>
        <fullName evidence="9">DegQ family serine endoprotease</fullName>
    </submittedName>
</protein>
<dbReference type="PROSITE" id="PS50106">
    <property type="entry name" value="PDZ"/>
    <property type="match status" value="2"/>
</dbReference>
<dbReference type="PANTHER" id="PTHR22939:SF129">
    <property type="entry name" value="SERINE PROTEASE HTRA2, MITOCHONDRIAL"/>
    <property type="match status" value="1"/>
</dbReference>
<dbReference type="Pfam" id="PF13365">
    <property type="entry name" value="Trypsin_2"/>
    <property type="match status" value="1"/>
</dbReference>
<dbReference type="InterPro" id="IPR036034">
    <property type="entry name" value="PDZ_sf"/>
</dbReference>
<dbReference type="CDD" id="cd10839">
    <property type="entry name" value="cpPDZ1_DegP-like"/>
    <property type="match status" value="1"/>
</dbReference>
<dbReference type="NCBIfam" id="TIGR02037">
    <property type="entry name" value="degP_htrA_DO"/>
    <property type="match status" value="1"/>
</dbReference>
<evidence type="ECO:0000313" key="9">
    <source>
        <dbReference type="EMBL" id="GAA4088054.1"/>
    </source>
</evidence>
<keyword evidence="3 7" id="KW-0732">Signal</keyword>
<evidence type="ECO:0000256" key="2">
    <source>
        <dbReference type="ARBA" id="ARBA00022670"/>
    </source>
</evidence>
<evidence type="ECO:0000256" key="6">
    <source>
        <dbReference type="ARBA" id="ARBA00022825"/>
    </source>
</evidence>
<reference evidence="10" key="1">
    <citation type="journal article" date="2019" name="Int. J. Syst. Evol. Microbiol.">
        <title>The Global Catalogue of Microorganisms (GCM) 10K type strain sequencing project: providing services to taxonomists for standard genome sequencing and annotation.</title>
        <authorList>
            <consortium name="The Broad Institute Genomics Platform"/>
            <consortium name="The Broad Institute Genome Sequencing Center for Infectious Disease"/>
            <person name="Wu L."/>
            <person name="Ma J."/>
        </authorList>
    </citation>
    <scope>NUCLEOTIDE SEQUENCE [LARGE SCALE GENOMIC DNA]</scope>
    <source>
        <strain evidence="10">JCM 17304</strain>
    </source>
</reference>
<dbReference type="Gene3D" id="2.30.42.10">
    <property type="match status" value="2"/>
</dbReference>
<name>A0ABP7WH69_9GAMM</name>